<reference evidence="8" key="1">
    <citation type="journal article" date="2013" name="Nat. Genet.">
        <title>The Capsella rubella genome and the genomic consequences of rapid mating system evolution.</title>
        <authorList>
            <person name="Slotte T."/>
            <person name="Hazzouri K.M."/>
            <person name="Agren J.A."/>
            <person name="Koenig D."/>
            <person name="Maumus F."/>
            <person name="Guo Y.L."/>
            <person name="Steige K."/>
            <person name="Platts A.E."/>
            <person name="Escobar J.S."/>
            <person name="Newman L.K."/>
            <person name="Wang W."/>
            <person name="Mandakova T."/>
            <person name="Vello E."/>
            <person name="Smith L.M."/>
            <person name="Henz S.R."/>
            <person name="Steffen J."/>
            <person name="Takuno S."/>
            <person name="Brandvain Y."/>
            <person name="Coop G."/>
            <person name="Andolfatto P."/>
            <person name="Hu T.T."/>
            <person name="Blanchette M."/>
            <person name="Clark R.M."/>
            <person name="Quesneville H."/>
            <person name="Nordborg M."/>
            <person name="Gaut B.S."/>
            <person name="Lysak M.A."/>
            <person name="Jenkins J."/>
            <person name="Grimwood J."/>
            <person name="Chapman J."/>
            <person name="Prochnik S."/>
            <person name="Shu S."/>
            <person name="Rokhsar D."/>
            <person name="Schmutz J."/>
            <person name="Weigel D."/>
            <person name="Wright S.I."/>
        </authorList>
    </citation>
    <scope>NUCLEOTIDE SEQUENCE [LARGE SCALE GENOMIC DNA]</scope>
    <source>
        <strain evidence="8">cv. Monte Gargano</strain>
    </source>
</reference>
<feature type="domain" description="SKP1 component POZ" evidence="6">
    <location>
        <begin position="5"/>
        <end position="64"/>
    </location>
</feature>
<dbReference type="InterPro" id="IPR036296">
    <property type="entry name" value="SKP1-like_dim_sf"/>
</dbReference>
<evidence type="ECO:0000256" key="4">
    <source>
        <dbReference type="PIRNR" id="PIRNR028729"/>
    </source>
</evidence>
<dbReference type="PIRSF" id="PIRSF028729">
    <property type="entry name" value="E3_ubiquit_lig_SCF_Skp"/>
    <property type="match status" value="1"/>
</dbReference>
<dbReference type="PANTHER" id="PTHR11165">
    <property type="entry name" value="SKP1"/>
    <property type="match status" value="1"/>
</dbReference>
<evidence type="ECO:0000256" key="2">
    <source>
        <dbReference type="ARBA" id="ARBA00009993"/>
    </source>
</evidence>
<dbReference type="eggNOG" id="KOG1724">
    <property type="taxonomic scope" value="Eukaryota"/>
</dbReference>
<dbReference type="SMART" id="SM00512">
    <property type="entry name" value="Skp1"/>
    <property type="match status" value="1"/>
</dbReference>
<keyword evidence="8" id="KW-1185">Reference proteome</keyword>
<dbReference type="GO" id="GO:0016567">
    <property type="term" value="P:protein ubiquitination"/>
    <property type="evidence" value="ECO:0007669"/>
    <property type="project" value="UniProtKB-UniRule"/>
</dbReference>
<name>R0GPY0_9BRAS</name>
<comment type="similarity">
    <text evidence="2 4">Belongs to the SKP1 family.</text>
</comment>
<evidence type="ECO:0000313" key="8">
    <source>
        <dbReference type="Proteomes" id="UP000029121"/>
    </source>
</evidence>
<comment type="function">
    <text evidence="4">Involved in ubiquitination and subsequent proteasomal degradation of target proteins. Together with CUL1, RBX1 and a F-box protein, it forms a SCF E3 ubiquitin ligase complex. The functional specificity of this complex depends on the type of F-box protein. In the SCF complex, it serves as an adapter that links the F-box protein to CUL1.</text>
</comment>
<dbReference type="InterPro" id="IPR011333">
    <property type="entry name" value="SKP1/BTB/POZ_sf"/>
</dbReference>
<dbReference type="GO" id="GO:0006511">
    <property type="term" value="P:ubiquitin-dependent protein catabolic process"/>
    <property type="evidence" value="ECO:0007669"/>
    <property type="project" value="InterPro"/>
</dbReference>
<dbReference type="EMBL" id="KB870812">
    <property type="protein sequence ID" value="EOA14410.1"/>
    <property type="molecule type" value="Genomic_DNA"/>
</dbReference>
<dbReference type="AlphaFoldDB" id="R0GPY0"/>
<accession>R0GPY0</accession>
<dbReference type="Pfam" id="PF03931">
    <property type="entry name" value="Skp1_POZ"/>
    <property type="match status" value="1"/>
</dbReference>
<gene>
    <name evidence="7" type="ORF">CARUB_v10027610mg</name>
</gene>
<dbReference type="Pfam" id="PF01466">
    <property type="entry name" value="Skp1"/>
    <property type="match status" value="1"/>
</dbReference>
<dbReference type="CDD" id="cd18322">
    <property type="entry name" value="BTB_POZ_SKP1"/>
    <property type="match status" value="1"/>
</dbReference>
<protein>
    <recommendedName>
        <fullName evidence="4">SKP1-like protein</fullName>
    </recommendedName>
</protein>
<feature type="domain" description="SKP1 component dimerisation" evidence="5">
    <location>
        <begin position="102"/>
        <end position="149"/>
    </location>
</feature>
<dbReference type="UniPathway" id="UPA00143"/>
<dbReference type="InterPro" id="IPR016073">
    <property type="entry name" value="Skp1_comp_POZ"/>
</dbReference>
<sequence>MSQKRITLTSTEGVTFEVREAVALQSQKIADLVKDDRSDNVVVPLPNVKSMTLALVIEYCSKHVDGASDEEELKEWDTEFMKFNDQTKLYDLLMAAYDLNIKSLCQLTCKTVADMIPYKSEDELRSFFKVNDDLTPEEKEQIRRENSWAFE</sequence>
<dbReference type="InterPro" id="IPR001232">
    <property type="entry name" value="SKP1-like"/>
</dbReference>
<keyword evidence="3 4" id="KW-0833">Ubl conjugation pathway</keyword>
<evidence type="ECO:0000259" key="6">
    <source>
        <dbReference type="Pfam" id="PF03931"/>
    </source>
</evidence>
<comment type="subunit">
    <text evidence="4">Part of a SCF (SKP1-cullin-F-box) protein ligase complex.</text>
</comment>
<dbReference type="OrthoDB" id="2342932at2759"/>
<dbReference type="SUPFAM" id="SSF54695">
    <property type="entry name" value="POZ domain"/>
    <property type="match status" value="1"/>
</dbReference>
<comment type="pathway">
    <text evidence="1 4">Protein modification; protein ubiquitination.</text>
</comment>
<evidence type="ECO:0000259" key="5">
    <source>
        <dbReference type="Pfam" id="PF01466"/>
    </source>
</evidence>
<evidence type="ECO:0000313" key="7">
    <source>
        <dbReference type="EMBL" id="EOA14410.1"/>
    </source>
</evidence>
<dbReference type="Gene3D" id="3.30.710.10">
    <property type="entry name" value="Potassium Channel Kv1.1, Chain A"/>
    <property type="match status" value="1"/>
</dbReference>
<dbReference type="InterPro" id="IPR016897">
    <property type="entry name" value="SKP1"/>
</dbReference>
<dbReference type="KEGG" id="crb:17876351"/>
<dbReference type="Proteomes" id="UP000029121">
    <property type="component" value="Unassembled WGS sequence"/>
</dbReference>
<dbReference type="STRING" id="81985.R0GPY0"/>
<evidence type="ECO:0000256" key="1">
    <source>
        <dbReference type="ARBA" id="ARBA00004906"/>
    </source>
</evidence>
<organism evidence="7 8">
    <name type="scientific">Capsella rubella</name>
    <dbReference type="NCBI Taxonomy" id="81985"/>
    <lineage>
        <taxon>Eukaryota</taxon>
        <taxon>Viridiplantae</taxon>
        <taxon>Streptophyta</taxon>
        <taxon>Embryophyta</taxon>
        <taxon>Tracheophyta</taxon>
        <taxon>Spermatophyta</taxon>
        <taxon>Magnoliopsida</taxon>
        <taxon>eudicotyledons</taxon>
        <taxon>Gunneridae</taxon>
        <taxon>Pentapetalae</taxon>
        <taxon>rosids</taxon>
        <taxon>malvids</taxon>
        <taxon>Brassicales</taxon>
        <taxon>Brassicaceae</taxon>
        <taxon>Camelineae</taxon>
        <taxon>Capsella</taxon>
    </lineage>
</organism>
<dbReference type="SUPFAM" id="SSF81382">
    <property type="entry name" value="Skp1 dimerisation domain-like"/>
    <property type="match status" value="1"/>
</dbReference>
<evidence type="ECO:0000256" key="3">
    <source>
        <dbReference type="ARBA" id="ARBA00022786"/>
    </source>
</evidence>
<dbReference type="GO" id="GO:0009867">
    <property type="term" value="P:jasmonic acid mediated signaling pathway"/>
    <property type="evidence" value="ECO:0007669"/>
    <property type="project" value="UniProtKB-ARBA"/>
</dbReference>
<dbReference type="InterPro" id="IPR016072">
    <property type="entry name" value="Skp1_comp_dimer"/>
</dbReference>
<proteinExistence type="inferred from homology"/>